<dbReference type="Proteomes" id="UP000789759">
    <property type="component" value="Unassembled WGS sequence"/>
</dbReference>
<dbReference type="EMBL" id="CAJVQA010025052">
    <property type="protein sequence ID" value="CAG8784709.1"/>
    <property type="molecule type" value="Genomic_DNA"/>
</dbReference>
<evidence type="ECO:0000313" key="2">
    <source>
        <dbReference type="Proteomes" id="UP000789759"/>
    </source>
</evidence>
<keyword evidence="2" id="KW-1185">Reference proteome</keyword>
<comment type="caution">
    <text evidence="1">The sequence shown here is derived from an EMBL/GenBank/DDBJ whole genome shotgun (WGS) entry which is preliminary data.</text>
</comment>
<evidence type="ECO:0000313" key="1">
    <source>
        <dbReference type="EMBL" id="CAG8784709.1"/>
    </source>
</evidence>
<gene>
    <name evidence="1" type="ORF">CPELLU_LOCUS16608</name>
</gene>
<protein>
    <submittedName>
        <fullName evidence="1">6473_t:CDS:1</fullName>
    </submittedName>
</protein>
<reference evidence="1" key="1">
    <citation type="submission" date="2021-06" db="EMBL/GenBank/DDBJ databases">
        <authorList>
            <person name="Kallberg Y."/>
            <person name="Tangrot J."/>
            <person name="Rosling A."/>
        </authorList>
    </citation>
    <scope>NUCLEOTIDE SEQUENCE</scope>
    <source>
        <strain evidence="1">FL966</strain>
    </source>
</reference>
<proteinExistence type="predicted"/>
<dbReference type="AlphaFoldDB" id="A0A9N9JN22"/>
<organism evidence="1 2">
    <name type="scientific">Cetraspora pellucida</name>
    <dbReference type="NCBI Taxonomy" id="1433469"/>
    <lineage>
        <taxon>Eukaryota</taxon>
        <taxon>Fungi</taxon>
        <taxon>Fungi incertae sedis</taxon>
        <taxon>Mucoromycota</taxon>
        <taxon>Glomeromycotina</taxon>
        <taxon>Glomeromycetes</taxon>
        <taxon>Diversisporales</taxon>
        <taxon>Gigasporaceae</taxon>
        <taxon>Cetraspora</taxon>
    </lineage>
</organism>
<accession>A0A9N9JN22</accession>
<name>A0A9N9JN22_9GLOM</name>
<sequence>MDSVLVEGLKGYSNPDDNVDTAFKKIHEKNGKPRIVIDFENLYEACDRWKKKVYKFKALMNKTKRTAKCSETYSESRDQEPKSKKKEEIAEVTAYHARFLKVLC</sequence>